<evidence type="ECO:0000256" key="3">
    <source>
        <dbReference type="ARBA" id="ARBA00022989"/>
    </source>
</evidence>
<evidence type="ECO:0000256" key="2">
    <source>
        <dbReference type="ARBA" id="ARBA00022692"/>
    </source>
</evidence>
<evidence type="ECO:0000256" key="1">
    <source>
        <dbReference type="ARBA" id="ARBA00004167"/>
    </source>
</evidence>
<evidence type="ECO:0000256" key="6">
    <source>
        <dbReference type="SAM" id="Phobius"/>
    </source>
</evidence>
<feature type="compositionally biased region" description="Low complexity" evidence="5">
    <location>
        <begin position="52"/>
        <end position="65"/>
    </location>
</feature>
<comment type="caution">
    <text evidence="7">The sequence shown here is derived from an EMBL/GenBank/DDBJ whole genome shotgun (WGS) entry which is preliminary data.</text>
</comment>
<reference evidence="7 8" key="1">
    <citation type="submission" date="2021-12" db="EMBL/GenBank/DDBJ databases">
        <title>High titer production of polyol ester of fatty acids by Rhodotorula paludigena BS15 towards product separation-free biomass refinery.</title>
        <authorList>
            <person name="Mano J."/>
            <person name="Ono H."/>
            <person name="Tanaka T."/>
            <person name="Naito K."/>
            <person name="Sushida H."/>
            <person name="Ike M."/>
            <person name="Tokuyasu K."/>
            <person name="Kitaoka M."/>
        </authorList>
    </citation>
    <scope>NUCLEOTIDE SEQUENCE [LARGE SCALE GENOMIC DNA]</scope>
    <source>
        <strain evidence="7 8">BS15</strain>
    </source>
</reference>
<feature type="transmembrane region" description="Helical" evidence="6">
    <location>
        <begin position="229"/>
        <end position="252"/>
    </location>
</feature>
<feature type="region of interest" description="Disordered" evidence="5">
    <location>
        <begin position="1"/>
        <end position="79"/>
    </location>
</feature>
<keyword evidence="8" id="KW-1185">Reference proteome</keyword>
<keyword evidence="3 6" id="KW-1133">Transmembrane helix</keyword>
<dbReference type="GO" id="GO:0016020">
    <property type="term" value="C:membrane"/>
    <property type="evidence" value="ECO:0007669"/>
    <property type="project" value="UniProtKB-SubCell"/>
</dbReference>
<evidence type="ECO:0000313" key="7">
    <source>
        <dbReference type="EMBL" id="GJN88890.1"/>
    </source>
</evidence>
<dbReference type="PANTHER" id="PTHR15549">
    <property type="entry name" value="PAIRED IMMUNOGLOBULIN-LIKE TYPE 2 RECEPTOR"/>
    <property type="match status" value="1"/>
</dbReference>
<proteinExistence type="predicted"/>
<protein>
    <submittedName>
        <fullName evidence="7">Uncharacterized protein</fullName>
    </submittedName>
</protein>
<evidence type="ECO:0000256" key="5">
    <source>
        <dbReference type="SAM" id="MobiDB-lite"/>
    </source>
</evidence>
<feature type="compositionally biased region" description="Low complexity" evidence="5">
    <location>
        <begin position="26"/>
        <end position="44"/>
    </location>
</feature>
<organism evidence="7 8">
    <name type="scientific">Rhodotorula paludigena</name>
    <dbReference type="NCBI Taxonomy" id="86838"/>
    <lineage>
        <taxon>Eukaryota</taxon>
        <taxon>Fungi</taxon>
        <taxon>Dikarya</taxon>
        <taxon>Basidiomycota</taxon>
        <taxon>Pucciniomycotina</taxon>
        <taxon>Microbotryomycetes</taxon>
        <taxon>Sporidiobolales</taxon>
        <taxon>Sporidiobolaceae</taxon>
        <taxon>Rhodotorula</taxon>
    </lineage>
</organism>
<accession>A0AAV5GH77</accession>
<dbReference type="EMBL" id="BQKY01000004">
    <property type="protein sequence ID" value="GJN88890.1"/>
    <property type="molecule type" value="Genomic_DNA"/>
</dbReference>
<feature type="compositionally biased region" description="Basic and acidic residues" evidence="5">
    <location>
        <begin position="583"/>
        <end position="596"/>
    </location>
</feature>
<gene>
    <name evidence="7" type="ORF">Rhopal_001861-T1</name>
</gene>
<feature type="region of interest" description="Disordered" evidence="5">
    <location>
        <begin position="549"/>
        <end position="622"/>
    </location>
</feature>
<comment type="subcellular location">
    <subcellularLocation>
        <location evidence="1">Membrane</location>
        <topology evidence="1">Single-pass membrane protein</topology>
    </subcellularLocation>
</comment>
<feature type="compositionally biased region" description="Basic and acidic residues" evidence="5">
    <location>
        <begin position="70"/>
        <end position="79"/>
    </location>
</feature>
<name>A0AAV5GH77_9BASI</name>
<sequence>MAHVQDRARLHRLVKRQRSTWQDLQDAVGGDDSTAADGATAGADDPADTTDDGTAPTGDGTGAAPSSSSSKHDLGTERDRVDELARAVAVFDDYDACRQQQLDDDQHDDYQLYDYDYYDYDQRYADDDYDERPSLAAISRANKCGRASLRCGARDLCGHAELHCNVCRLGGPVAKGSVVTTSSTTTSASISESTTVVVVSSSRSSSSSALPSATRASSSSDESGLQTGAVVGIVIAAVVGVLAVAGIVVWFFKKKWSRQDDDDQISPFDRDEFRRASVMLDDVDEHYSQGSYRGVAPGGGHHSPQMSEYSMHDMSGGAAGGLGRSNTLMSAGSGGAGGGVLPGLMRGNTLLNPRPPTMIGAHYQHQQQYGAMPSFQPGQVVPSMPPPAAFPGGHPGPMMDLYGATGGAGPYAAAGLSPYGAMGPGGWASQPQAGANLSRNNSQASAYSQASDPGAFVPAALRPGGSAHGHGAHNGYPDERPLSLVQEADEPHSPGLYPGAGAGAGIERSGTPTNANVQQTFFEPVPAQHAREASLDAFGGRKGAAAAQASAGARAQRAEVGEWDDAYDDDGDEAFSSGAGGRRAADGAGDKRERRLSVRNGGLDQFDDDDEDDRAGAYAGMH</sequence>
<keyword evidence="2 6" id="KW-0812">Transmembrane</keyword>
<feature type="region of interest" description="Disordered" evidence="5">
    <location>
        <begin position="432"/>
        <end position="514"/>
    </location>
</feature>
<dbReference type="InterPro" id="IPR051694">
    <property type="entry name" value="Immunoregulatory_rcpt-like"/>
</dbReference>
<feature type="compositionally biased region" description="Low complexity" evidence="5">
    <location>
        <begin position="438"/>
        <end position="451"/>
    </location>
</feature>
<keyword evidence="4 6" id="KW-0472">Membrane</keyword>
<dbReference type="Proteomes" id="UP001342314">
    <property type="component" value="Unassembled WGS sequence"/>
</dbReference>
<feature type="compositionally biased region" description="Basic residues" evidence="5">
    <location>
        <begin position="9"/>
        <end position="18"/>
    </location>
</feature>
<dbReference type="AlphaFoldDB" id="A0AAV5GH77"/>
<feature type="compositionally biased region" description="Acidic residues" evidence="5">
    <location>
        <begin position="561"/>
        <end position="573"/>
    </location>
</feature>
<dbReference type="GO" id="GO:0071944">
    <property type="term" value="C:cell periphery"/>
    <property type="evidence" value="ECO:0007669"/>
    <property type="project" value="UniProtKB-ARBA"/>
</dbReference>
<evidence type="ECO:0000256" key="4">
    <source>
        <dbReference type="ARBA" id="ARBA00023136"/>
    </source>
</evidence>
<evidence type="ECO:0000313" key="8">
    <source>
        <dbReference type="Proteomes" id="UP001342314"/>
    </source>
</evidence>